<reference evidence="2" key="1">
    <citation type="journal article" date="2011" name="Environ. Microbiol.">
        <title>Time-series analyses of Monterey Bay coastal microbial picoplankton using a 'genome proxy' microarray.</title>
        <authorList>
            <person name="Rich V.I."/>
            <person name="Pham V.D."/>
            <person name="Eppley J."/>
            <person name="Shi Y."/>
            <person name="DeLong E.F."/>
        </authorList>
    </citation>
    <scope>NUCLEOTIDE SEQUENCE</scope>
</reference>
<evidence type="ECO:0000259" key="1">
    <source>
        <dbReference type="Pfam" id="PF02638"/>
    </source>
</evidence>
<dbReference type="SUPFAM" id="SSF51445">
    <property type="entry name" value="(Trans)glycosidases"/>
    <property type="match status" value="1"/>
</dbReference>
<protein>
    <recommendedName>
        <fullName evidence="1">Glycosyl hydrolase-like 10 domain-containing protein</fullName>
    </recommendedName>
</protein>
<sequence>MNAPPELSRRTFLAAAGAGLVGPRLAQAAEPHPRPVALGQKHHEAVNRKRRIAVQYDAWSQLGHDFAEWLDYRFDYIDEPGTQIDSIWWDITALGDATYPSKILKPLRQVGLDRWRKQGIDWVGQLVAETRKRKREVFWSHRISEVELNDDGTGAGWNGKPHPIKQAHPDWVIKTWWKQGLWNLASAGVRDFKVRVLRELATNYDFDGFQIDFARHIPCLPPGRQWELRDHVTRFMRDMRLMLQQVAEKRKRPILLAARIPCDLAGCRHDGFDIAEWARQNLVDILTLGSRSIDCDIDGFRRLTRGRNIKLQPCLDDHHATDAYQYPPIEYFRGVAANWWRQGADSLLTFNWSNADPQFCRKMDKTPGPLSHQQAYHEIGSPGSLKDKDKIFVVQRRGGYPWAEGAFNRNDRAVLPLQLSEADSTATVSLHVGDHLATSADRLEQVLLRVIVFGTVDKKTLDVKFNGVPTRPITHDVSWKDRQIFSPRPQPSSGGADGWKVDPKQKLTRLDFRIPPRLCKAADNQVSLRSSGKKTIKLEKVELHVDYA</sequence>
<name>E0XYJ4_9BACT</name>
<dbReference type="PROSITE" id="PS51318">
    <property type="entry name" value="TAT"/>
    <property type="match status" value="1"/>
</dbReference>
<accession>E0XYJ4</accession>
<organism evidence="2">
    <name type="scientific">uncultured Planctomycetales bacterium HF0500_40D21</name>
    <dbReference type="NCBI Taxonomy" id="710747"/>
    <lineage>
        <taxon>Bacteria</taxon>
        <taxon>Pseudomonadati</taxon>
        <taxon>Planctomycetota</taxon>
        <taxon>Planctomycetia</taxon>
        <taxon>Planctomycetales</taxon>
        <taxon>environmental samples</taxon>
    </lineage>
</organism>
<dbReference type="EMBL" id="GU474923">
    <property type="protein sequence ID" value="ADI19485.1"/>
    <property type="molecule type" value="Genomic_DNA"/>
</dbReference>
<dbReference type="Pfam" id="PF02638">
    <property type="entry name" value="GHL10"/>
    <property type="match status" value="1"/>
</dbReference>
<evidence type="ECO:0000313" key="2">
    <source>
        <dbReference type="EMBL" id="ADI19485.1"/>
    </source>
</evidence>
<dbReference type="InterPro" id="IPR003790">
    <property type="entry name" value="GHL10"/>
</dbReference>
<dbReference type="Gene3D" id="3.20.20.70">
    <property type="entry name" value="Aldolase class I"/>
    <property type="match status" value="1"/>
</dbReference>
<dbReference type="InterPro" id="IPR006311">
    <property type="entry name" value="TAT_signal"/>
</dbReference>
<proteinExistence type="predicted"/>
<dbReference type="AlphaFoldDB" id="E0XYJ4"/>
<feature type="domain" description="Glycosyl hydrolase-like 10" evidence="1">
    <location>
        <begin position="82"/>
        <end position="212"/>
    </location>
</feature>
<dbReference type="InterPro" id="IPR017853">
    <property type="entry name" value="GH"/>
</dbReference>
<dbReference type="InterPro" id="IPR013785">
    <property type="entry name" value="Aldolase_TIM"/>
</dbReference>